<evidence type="ECO:0000256" key="6">
    <source>
        <dbReference type="ARBA" id="ARBA00022692"/>
    </source>
</evidence>
<dbReference type="EMBL" id="QFPW01000009">
    <property type="protein sequence ID" value="PZQ48993.1"/>
    <property type="molecule type" value="Genomic_DNA"/>
</dbReference>
<dbReference type="InterPro" id="IPR005467">
    <property type="entry name" value="His_kinase_dom"/>
</dbReference>
<dbReference type="InterPro" id="IPR004358">
    <property type="entry name" value="Sig_transdc_His_kin-like_C"/>
</dbReference>
<dbReference type="CDD" id="cd00082">
    <property type="entry name" value="HisKA"/>
    <property type="match status" value="1"/>
</dbReference>
<evidence type="ECO:0000256" key="9">
    <source>
        <dbReference type="ARBA" id="ARBA00023136"/>
    </source>
</evidence>
<feature type="transmembrane region" description="Helical" evidence="10">
    <location>
        <begin position="165"/>
        <end position="186"/>
    </location>
</feature>
<keyword evidence="9 10" id="KW-0472">Membrane</keyword>
<dbReference type="GO" id="GO:0000155">
    <property type="term" value="F:phosphorelay sensor kinase activity"/>
    <property type="evidence" value="ECO:0007669"/>
    <property type="project" value="InterPro"/>
</dbReference>
<dbReference type="SMART" id="SM00387">
    <property type="entry name" value="HATPase_c"/>
    <property type="match status" value="1"/>
</dbReference>
<organism evidence="12 13">
    <name type="scientific">Rhodovulum sulfidophilum</name>
    <name type="common">Rhodobacter sulfidophilus</name>
    <dbReference type="NCBI Taxonomy" id="35806"/>
    <lineage>
        <taxon>Bacteria</taxon>
        <taxon>Pseudomonadati</taxon>
        <taxon>Pseudomonadota</taxon>
        <taxon>Alphaproteobacteria</taxon>
        <taxon>Rhodobacterales</taxon>
        <taxon>Paracoccaceae</taxon>
        <taxon>Rhodovulum</taxon>
    </lineage>
</organism>
<keyword evidence="5" id="KW-0808">Transferase</keyword>
<dbReference type="InterPro" id="IPR036097">
    <property type="entry name" value="HisK_dim/P_sf"/>
</dbReference>
<dbReference type="AlphaFoldDB" id="A0A2W5Q2K1"/>
<gene>
    <name evidence="12" type="ORF">DI556_12660</name>
</gene>
<dbReference type="Gene3D" id="1.10.287.130">
    <property type="match status" value="1"/>
</dbReference>
<dbReference type="PRINTS" id="PR00344">
    <property type="entry name" value="BCTRLSENSOR"/>
</dbReference>
<dbReference type="InterPro" id="IPR003594">
    <property type="entry name" value="HATPase_dom"/>
</dbReference>
<keyword evidence="4" id="KW-0597">Phosphoprotein</keyword>
<dbReference type="Proteomes" id="UP000249185">
    <property type="component" value="Unassembled WGS sequence"/>
</dbReference>
<keyword evidence="6 10" id="KW-0812">Transmembrane</keyword>
<evidence type="ECO:0000256" key="3">
    <source>
        <dbReference type="ARBA" id="ARBA00012438"/>
    </source>
</evidence>
<evidence type="ECO:0000256" key="2">
    <source>
        <dbReference type="ARBA" id="ARBA00004370"/>
    </source>
</evidence>
<name>A0A2W5Q2K1_RHOSU</name>
<feature type="transmembrane region" description="Helical" evidence="10">
    <location>
        <begin position="6"/>
        <end position="33"/>
    </location>
</feature>
<evidence type="ECO:0000313" key="13">
    <source>
        <dbReference type="Proteomes" id="UP000249185"/>
    </source>
</evidence>
<evidence type="ECO:0000256" key="4">
    <source>
        <dbReference type="ARBA" id="ARBA00022553"/>
    </source>
</evidence>
<dbReference type="InterPro" id="IPR036890">
    <property type="entry name" value="HATPase_C_sf"/>
</dbReference>
<evidence type="ECO:0000256" key="5">
    <source>
        <dbReference type="ARBA" id="ARBA00022679"/>
    </source>
</evidence>
<protein>
    <recommendedName>
        <fullName evidence="3">histidine kinase</fullName>
        <ecNumber evidence="3">2.7.13.3</ecNumber>
    </recommendedName>
</protein>
<accession>A0A2W5Q2K1</accession>
<dbReference type="Pfam" id="PF02518">
    <property type="entry name" value="HATPase_c"/>
    <property type="match status" value="1"/>
</dbReference>
<dbReference type="GO" id="GO:0005886">
    <property type="term" value="C:plasma membrane"/>
    <property type="evidence" value="ECO:0007669"/>
    <property type="project" value="TreeGrafter"/>
</dbReference>
<keyword evidence="8 10" id="KW-1133">Transmembrane helix</keyword>
<dbReference type="PROSITE" id="PS50109">
    <property type="entry name" value="HIS_KIN"/>
    <property type="match status" value="1"/>
</dbReference>
<dbReference type="PANTHER" id="PTHR45436">
    <property type="entry name" value="SENSOR HISTIDINE KINASE YKOH"/>
    <property type="match status" value="1"/>
</dbReference>
<evidence type="ECO:0000256" key="8">
    <source>
        <dbReference type="ARBA" id="ARBA00022989"/>
    </source>
</evidence>
<dbReference type="SUPFAM" id="SSF55874">
    <property type="entry name" value="ATPase domain of HSP90 chaperone/DNA topoisomerase II/histidine kinase"/>
    <property type="match status" value="1"/>
</dbReference>
<dbReference type="PANTHER" id="PTHR45436:SF5">
    <property type="entry name" value="SENSOR HISTIDINE KINASE TRCS"/>
    <property type="match status" value="1"/>
</dbReference>
<feature type="domain" description="Histidine kinase" evidence="11">
    <location>
        <begin position="248"/>
        <end position="449"/>
    </location>
</feature>
<evidence type="ECO:0000256" key="1">
    <source>
        <dbReference type="ARBA" id="ARBA00000085"/>
    </source>
</evidence>
<reference evidence="12 13" key="1">
    <citation type="submission" date="2017-08" db="EMBL/GenBank/DDBJ databases">
        <title>Infants hospitalized years apart are colonized by the same room-sourced microbial strains.</title>
        <authorList>
            <person name="Brooks B."/>
            <person name="Olm M.R."/>
            <person name="Firek B.A."/>
            <person name="Baker R."/>
            <person name="Thomas B.C."/>
            <person name="Morowitz M.J."/>
            <person name="Banfield J.F."/>
        </authorList>
    </citation>
    <scope>NUCLEOTIDE SEQUENCE [LARGE SCALE GENOMIC DNA]</scope>
    <source>
        <strain evidence="12">S2_005_002_R2_34</strain>
    </source>
</reference>
<evidence type="ECO:0000256" key="7">
    <source>
        <dbReference type="ARBA" id="ARBA00022777"/>
    </source>
</evidence>
<evidence type="ECO:0000256" key="10">
    <source>
        <dbReference type="SAM" id="Phobius"/>
    </source>
</evidence>
<dbReference type="EC" id="2.7.13.3" evidence="3"/>
<sequence length="452" mass="47079">MIRDSIRLRLVVAGTAAVIGALGLAAFGLDLLFERHVERRAVAEMLVDLDQLTAGLGRDAAGALEVVRPPPDPRYAQPLSGYYWQVDVGDGAPLRSRSLWDGALTLPDGGPPPGVARPTRMNGPDGVGLLAVERTLMLRRGAEERPARTVVAMDRRELRAATRAFVGDLVPYVALLGAVLIGAGALQLAVGLRPLAAVGARVAAVRSGEMRRLGDDFPAEVRPLAAEVDALIEEREAELARARGRAADLAHGLKTPLQALIGEADLLRARGDAEGADGIEEIALAMRAHVDRELARARVAAAARAAVCDPARVVERLLAVLRRTPDGGRLTWTVAAEPGLRARIDADDLTEALGALLENAARHADDAVALRITAGAGRVVIAVEDDGPGIPPEQLEALMARGVRLDRAGPGAGLGLSIASEIAAAAGGALTLMNGANGLVARFDLPEALGPT</sequence>
<comment type="subcellular location">
    <subcellularLocation>
        <location evidence="2">Membrane</location>
    </subcellularLocation>
</comment>
<dbReference type="InterPro" id="IPR003661">
    <property type="entry name" value="HisK_dim/P_dom"/>
</dbReference>
<proteinExistence type="predicted"/>
<evidence type="ECO:0000259" key="11">
    <source>
        <dbReference type="PROSITE" id="PS50109"/>
    </source>
</evidence>
<dbReference type="InterPro" id="IPR050428">
    <property type="entry name" value="TCS_sensor_his_kinase"/>
</dbReference>
<dbReference type="SUPFAM" id="SSF47384">
    <property type="entry name" value="Homodimeric domain of signal transducing histidine kinase"/>
    <property type="match status" value="1"/>
</dbReference>
<comment type="caution">
    <text evidence="12">The sequence shown here is derived from an EMBL/GenBank/DDBJ whole genome shotgun (WGS) entry which is preliminary data.</text>
</comment>
<dbReference type="Gene3D" id="3.30.565.10">
    <property type="entry name" value="Histidine kinase-like ATPase, C-terminal domain"/>
    <property type="match status" value="1"/>
</dbReference>
<evidence type="ECO:0000313" key="12">
    <source>
        <dbReference type="EMBL" id="PZQ48993.1"/>
    </source>
</evidence>
<comment type="catalytic activity">
    <reaction evidence="1">
        <text>ATP + protein L-histidine = ADP + protein N-phospho-L-histidine.</text>
        <dbReference type="EC" id="2.7.13.3"/>
    </reaction>
</comment>
<keyword evidence="7 12" id="KW-0418">Kinase</keyword>